<dbReference type="AlphaFoldDB" id="A0A8J3SRP2"/>
<dbReference type="InterPro" id="IPR006944">
    <property type="entry name" value="Phage/GTA_portal"/>
</dbReference>
<proteinExistence type="predicted"/>
<evidence type="ECO:0000256" key="1">
    <source>
        <dbReference type="SAM" id="MobiDB-lite"/>
    </source>
</evidence>
<keyword evidence="3" id="KW-1185">Reference proteome</keyword>
<dbReference type="Pfam" id="PF04860">
    <property type="entry name" value="Phage_portal"/>
    <property type="match status" value="1"/>
</dbReference>
<gene>
    <name evidence="2" type="ORF">Pta02_01080</name>
</gene>
<name>A0A8J3SRP2_9ACTN</name>
<dbReference type="NCBIfam" id="TIGR01537">
    <property type="entry name" value="portal_HK97"/>
    <property type="match status" value="1"/>
</dbReference>
<dbReference type="InterPro" id="IPR006427">
    <property type="entry name" value="Portal_HK97"/>
</dbReference>
<accession>A0A8J3SRP2</accession>
<evidence type="ECO:0000313" key="2">
    <source>
        <dbReference type="EMBL" id="GIH98099.1"/>
    </source>
</evidence>
<evidence type="ECO:0000313" key="3">
    <source>
        <dbReference type="Proteomes" id="UP000634476"/>
    </source>
</evidence>
<sequence length="371" mass="41088">MLPPAFVRSSFDQVDLSRTETSLQKVAVWSSVDLIASLASELPIDVYRGEGTDRTLLKTPTWLLDPGADEHGVEDWLFQLLMSLLLRGNIYGIIRDRNRRGDAFPTAVELLHPDHVTVRLVDGEPVFAFDGRDIPKADLFHRRAYPLPGVVLGLSPIANHATTIGLGIAVTRFGAQWFTDGAHPGGMLTNTEVDMTPDLARTAKERFMAALRGTREPVVLGKGWNYQQIQIAPEESQFLETHQFTGAECARIFGPGLAEVLGYESGGSMTYSNVESRSTHLLVYALNRWLRRTERVLTAMLPRGQYAQFNRDALLQTTTLTRFQAHEIALRNGWSTVNEVRAIEDKPPVPWGDQPIPAGSPAAGDDSESEK</sequence>
<protein>
    <submittedName>
        <fullName evidence="2">Portal protein</fullName>
    </submittedName>
</protein>
<dbReference type="Proteomes" id="UP000634476">
    <property type="component" value="Unassembled WGS sequence"/>
</dbReference>
<comment type="caution">
    <text evidence="2">The sequence shown here is derived from an EMBL/GenBank/DDBJ whole genome shotgun (WGS) entry which is preliminary data.</text>
</comment>
<feature type="region of interest" description="Disordered" evidence="1">
    <location>
        <begin position="345"/>
        <end position="371"/>
    </location>
</feature>
<dbReference type="EMBL" id="BOOK01000001">
    <property type="protein sequence ID" value="GIH98099.1"/>
    <property type="molecule type" value="Genomic_DNA"/>
</dbReference>
<reference evidence="2" key="1">
    <citation type="submission" date="2021-01" db="EMBL/GenBank/DDBJ databases">
        <title>Whole genome shotgun sequence of Planobispora takensis NBRC 109077.</title>
        <authorList>
            <person name="Komaki H."/>
            <person name="Tamura T."/>
        </authorList>
    </citation>
    <scope>NUCLEOTIDE SEQUENCE</scope>
    <source>
        <strain evidence="2">NBRC 109077</strain>
    </source>
</reference>
<organism evidence="2 3">
    <name type="scientific">Planobispora takensis</name>
    <dbReference type="NCBI Taxonomy" id="1367882"/>
    <lineage>
        <taxon>Bacteria</taxon>
        <taxon>Bacillati</taxon>
        <taxon>Actinomycetota</taxon>
        <taxon>Actinomycetes</taxon>
        <taxon>Streptosporangiales</taxon>
        <taxon>Streptosporangiaceae</taxon>
        <taxon>Planobispora</taxon>
    </lineage>
</organism>